<comment type="subunit">
    <text evidence="2 11">Oligomeric complex that consists of at least the alpha, beta, beta', gamma, delta, epsilon and zeta subunits.</text>
</comment>
<dbReference type="FunFam" id="3.30.450.60:FF:000003">
    <property type="entry name" value="Coatomer subunit delta"/>
    <property type="match status" value="1"/>
</dbReference>
<dbReference type="PANTHER" id="PTHR10121">
    <property type="entry name" value="COATOMER SUBUNIT DELTA"/>
    <property type="match status" value="1"/>
</dbReference>
<feature type="domain" description="MHD" evidence="14">
    <location>
        <begin position="257"/>
        <end position="491"/>
    </location>
</feature>
<dbReference type="CDD" id="cd09254">
    <property type="entry name" value="AP_delta-COPI_MHD"/>
    <property type="match status" value="1"/>
</dbReference>
<evidence type="ECO:0000256" key="2">
    <source>
        <dbReference type="ARBA" id="ARBA00011775"/>
    </source>
</evidence>
<accession>A0A8J6BM55</accession>
<keyword evidence="6 11" id="KW-0653">Protein transport</keyword>
<dbReference type="OrthoDB" id="10266042at2759"/>
<reference evidence="15" key="2">
    <citation type="submission" date="2021-02" db="EMBL/GenBank/DDBJ databases">
        <authorList>
            <person name="Kimball J.A."/>
            <person name="Haas M.W."/>
            <person name="Macchietto M."/>
            <person name="Kono T."/>
            <person name="Duquette J."/>
            <person name="Shao M."/>
        </authorList>
    </citation>
    <scope>NUCLEOTIDE SEQUENCE</scope>
    <source>
        <tissue evidence="15">Fresh leaf tissue</tissue>
    </source>
</reference>
<keyword evidence="5 11" id="KW-0931">ER-Golgi transport</keyword>
<dbReference type="GO" id="GO:0051645">
    <property type="term" value="P:Golgi localization"/>
    <property type="evidence" value="ECO:0007669"/>
    <property type="project" value="TreeGrafter"/>
</dbReference>
<dbReference type="CDD" id="cd14830">
    <property type="entry name" value="Delta_COP_N"/>
    <property type="match status" value="1"/>
</dbReference>
<dbReference type="InterPro" id="IPR028565">
    <property type="entry name" value="MHD"/>
</dbReference>
<keyword evidence="7 11" id="KW-0333">Golgi apparatus</keyword>
<evidence type="ECO:0000256" key="9">
    <source>
        <dbReference type="ARBA" id="ARBA00023329"/>
    </source>
</evidence>
<gene>
    <name evidence="15" type="ORF">GUJ93_ZPchr0010g10046</name>
</gene>
<feature type="region of interest" description="Disordered" evidence="13">
    <location>
        <begin position="189"/>
        <end position="218"/>
    </location>
</feature>
<evidence type="ECO:0000256" key="1">
    <source>
        <dbReference type="ARBA" id="ARBA00010516"/>
    </source>
</evidence>
<proteinExistence type="inferred from homology"/>
<evidence type="ECO:0000313" key="15">
    <source>
        <dbReference type="EMBL" id="KAG8085123.1"/>
    </source>
</evidence>
<keyword evidence="16" id="KW-1185">Reference proteome</keyword>
<dbReference type="GO" id="GO:0030126">
    <property type="term" value="C:COPI vesicle coat"/>
    <property type="evidence" value="ECO:0007669"/>
    <property type="project" value="UniProtKB-UniRule"/>
</dbReference>
<keyword evidence="3 11" id="KW-0813">Transport</keyword>
<evidence type="ECO:0000256" key="8">
    <source>
        <dbReference type="ARBA" id="ARBA00023136"/>
    </source>
</evidence>
<dbReference type="EMBL" id="JAAALK010000082">
    <property type="protein sequence ID" value="KAG8085123.1"/>
    <property type="molecule type" value="Genomic_DNA"/>
</dbReference>
<name>A0A8J6BM55_ZIZPA</name>
<evidence type="ECO:0000256" key="4">
    <source>
        <dbReference type="ARBA" id="ARBA00022490"/>
    </source>
</evidence>
<organism evidence="15 16">
    <name type="scientific">Zizania palustris</name>
    <name type="common">Northern wild rice</name>
    <dbReference type="NCBI Taxonomy" id="103762"/>
    <lineage>
        <taxon>Eukaryota</taxon>
        <taxon>Viridiplantae</taxon>
        <taxon>Streptophyta</taxon>
        <taxon>Embryophyta</taxon>
        <taxon>Tracheophyta</taxon>
        <taxon>Spermatophyta</taxon>
        <taxon>Magnoliopsida</taxon>
        <taxon>Liliopsida</taxon>
        <taxon>Poales</taxon>
        <taxon>Poaceae</taxon>
        <taxon>BOP clade</taxon>
        <taxon>Oryzoideae</taxon>
        <taxon>Oryzeae</taxon>
        <taxon>Zizaniinae</taxon>
        <taxon>Zizania</taxon>
    </lineage>
</organism>
<evidence type="ECO:0000259" key="14">
    <source>
        <dbReference type="PROSITE" id="PS51072"/>
    </source>
</evidence>
<dbReference type="PANTHER" id="PTHR10121:SF0">
    <property type="entry name" value="COATOMER SUBUNIT DELTA"/>
    <property type="match status" value="1"/>
</dbReference>
<evidence type="ECO:0000256" key="7">
    <source>
        <dbReference type="ARBA" id="ARBA00023034"/>
    </source>
</evidence>
<evidence type="ECO:0000256" key="6">
    <source>
        <dbReference type="ARBA" id="ARBA00022927"/>
    </source>
</evidence>
<reference evidence="15" key="1">
    <citation type="journal article" date="2021" name="bioRxiv">
        <title>Whole Genome Assembly and Annotation of Northern Wild Rice, Zizania palustris L., Supports a Whole Genome Duplication in the Zizania Genus.</title>
        <authorList>
            <person name="Haas M."/>
            <person name="Kono T."/>
            <person name="Macchietto M."/>
            <person name="Millas R."/>
            <person name="McGilp L."/>
            <person name="Shao M."/>
            <person name="Duquette J."/>
            <person name="Hirsch C.N."/>
            <person name="Kimball J."/>
        </authorList>
    </citation>
    <scope>NUCLEOTIDE SEQUENCE</scope>
    <source>
        <tissue evidence="15">Fresh leaf tissue</tissue>
    </source>
</reference>
<comment type="caution">
    <text evidence="15">The sequence shown here is derived from an EMBL/GenBank/DDBJ whole genome shotgun (WGS) entry which is preliminary data.</text>
</comment>
<dbReference type="InterPro" id="IPR027059">
    <property type="entry name" value="Coatomer_dsu"/>
</dbReference>
<dbReference type="GO" id="GO:0000139">
    <property type="term" value="C:Golgi membrane"/>
    <property type="evidence" value="ECO:0007669"/>
    <property type="project" value="UniProtKB-SubCell"/>
</dbReference>
<dbReference type="FunFam" id="2.60.40.1170:FF:000015">
    <property type="entry name" value="Coatomer subunit delta"/>
    <property type="match status" value="1"/>
</dbReference>
<evidence type="ECO:0000256" key="12">
    <source>
        <dbReference type="RuleBase" id="RU366052"/>
    </source>
</evidence>
<keyword evidence="9 11" id="KW-0968">Cytoplasmic vesicle</keyword>
<dbReference type="AlphaFoldDB" id="A0A8J6BM55"/>
<comment type="similarity">
    <text evidence="1 11">Belongs to the adaptor complexes medium subunit family. Delta-COP subfamily.</text>
</comment>
<evidence type="ECO:0000256" key="3">
    <source>
        <dbReference type="ARBA" id="ARBA00022448"/>
    </source>
</evidence>
<evidence type="ECO:0000256" key="5">
    <source>
        <dbReference type="ARBA" id="ARBA00022892"/>
    </source>
</evidence>
<dbReference type="GO" id="GO:0015031">
    <property type="term" value="P:protein transport"/>
    <property type="evidence" value="ECO:0007669"/>
    <property type="project" value="UniProtKB-KW"/>
</dbReference>
<evidence type="ECO:0000256" key="13">
    <source>
        <dbReference type="SAM" id="MobiDB-lite"/>
    </source>
</evidence>
<dbReference type="PROSITE" id="PS51072">
    <property type="entry name" value="MHD"/>
    <property type="match status" value="1"/>
</dbReference>
<keyword evidence="8 11" id="KW-0472">Membrane</keyword>
<comment type="function">
    <text evidence="10 11">The coatomer is a cytosolic protein complex that binds to dilysine motifs and reversibly associates with Golgi non-clathrin-coated vesicles, which further mediate biosynthetic protein transport from the ER, via the Golgi up to the trans Golgi network. Coatomer complex is required for budding from Golgi membranes, and is essential for the retrograde Golgi-to-ER transport of dilysine-tagged proteins.</text>
</comment>
<protein>
    <recommendedName>
        <fullName evidence="11">Coatomer subunit delta</fullName>
    </recommendedName>
</protein>
<keyword evidence="4 11" id="KW-0963">Cytoplasm</keyword>
<dbReference type="Pfam" id="PF00928">
    <property type="entry name" value="Adap_comp_sub"/>
    <property type="match status" value="1"/>
</dbReference>
<dbReference type="GO" id="GO:0006890">
    <property type="term" value="P:retrograde vesicle-mediated transport, Golgi to endoplasmic reticulum"/>
    <property type="evidence" value="ECO:0007669"/>
    <property type="project" value="UniProtKB-UniRule"/>
</dbReference>
<evidence type="ECO:0000256" key="10">
    <source>
        <dbReference type="ARBA" id="ARBA00025536"/>
    </source>
</evidence>
<comment type="subcellular location">
    <subcellularLocation>
        <location evidence="11 12">Cytoplasm</location>
    </subcellularLocation>
    <subcellularLocation>
        <location evidence="11 12">Cytoplasmic vesicle</location>
        <location evidence="11 12">COPI-coated vesicle membrane</location>
        <topology evidence="11 12">Peripheral membrane protein</topology>
        <orientation evidence="11 12">Cytoplasmic side</orientation>
    </subcellularLocation>
    <subcellularLocation>
        <location evidence="11 12">Golgi apparatus membrane</location>
        <topology evidence="11 12">Peripheral membrane protein</topology>
        <orientation evidence="11 12">Cytoplasmic side</orientation>
    </subcellularLocation>
</comment>
<sequence length="491" mass="53909">MVVLAASIISKSGKALVSRQFVDMSRIRIEGLLAAFPKLVGTGKQHTYVETENVRYVYQPIEGLYLLLITNKQSNILEDLDTLRLLSKLVPEYSPSLDEEVQQVKQYCEMESHEEKAHKLMMQSKINETRDVMKKKASELDKMRMERGKLDKGGYSSISGPRVIEKTFNDMSITGTGFGSGSGLGGLSTDMDSFSSKPKGGRPSAAATAPGKGLGMKLGKTQKTNQFLESLKAEGEVILEDVQPSSVQSRASPLPPSDPITVTIEEKLNVIVKRDGGVNNFDVQGTLALQVLNDADGFIQLQIENLDVPGLSFKTHPNIHKDLFNTQQVVGAKDPNRPFPSGQNETPLVKWRIQGMDESSLPLSVNCWPSVSGNETYVNIEYEAAEMFDLHNVVISIPLPALREAPSVKQIDGEWKYDSRNSVLEWSIILIDQSNRSGSMEFVVPPADPSTFFPISIGFSASSTFSDLKVTGIRPLKDATEKIAHVAPNCC</sequence>
<evidence type="ECO:0000256" key="11">
    <source>
        <dbReference type="RuleBase" id="RU364018"/>
    </source>
</evidence>
<dbReference type="Proteomes" id="UP000729402">
    <property type="component" value="Unassembled WGS sequence"/>
</dbReference>
<evidence type="ECO:0000313" key="16">
    <source>
        <dbReference type="Proteomes" id="UP000729402"/>
    </source>
</evidence>
<dbReference type="GO" id="GO:0006888">
    <property type="term" value="P:endoplasmic reticulum to Golgi vesicle-mediated transport"/>
    <property type="evidence" value="ECO:0007669"/>
    <property type="project" value="TreeGrafter"/>
</dbReference>